<dbReference type="EMBL" id="JAAAHW010009609">
    <property type="protein sequence ID" value="KAF9938337.1"/>
    <property type="molecule type" value="Genomic_DNA"/>
</dbReference>
<dbReference type="Proteomes" id="UP000749646">
    <property type="component" value="Unassembled WGS sequence"/>
</dbReference>
<dbReference type="AlphaFoldDB" id="A0A9P6ILX6"/>
<sequence length="76" mass="7372">MEAQITSPKSLRFLKTSVLAWEAARFFLVGPVRVEAGIARAGGAGGAGGGAGAGITRAGGGCTATGAADAAVLRLK</sequence>
<proteinExistence type="predicted"/>
<accession>A0A9P6ILX6</accession>
<keyword evidence="2" id="KW-1185">Reference proteome</keyword>
<reference evidence="1" key="1">
    <citation type="journal article" date="2020" name="Fungal Divers.">
        <title>Resolving the Mortierellaceae phylogeny through synthesis of multi-gene phylogenetics and phylogenomics.</title>
        <authorList>
            <person name="Vandepol N."/>
            <person name="Liber J."/>
            <person name="Desiro A."/>
            <person name="Na H."/>
            <person name="Kennedy M."/>
            <person name="Barry K."/>
            <person name="Grigoriev I.V."/>
            <person name="Miller A.N."/>
            <person name="O'Donnell K."/>
            <person name="Stajich J.E."/>
            <person name="Bonito G."/>
        </authorList>
    </citation>
    <scope>NUCLEOTIDE SEQUENCE</scope>
    <source>
        <strain evidence="1">MES-2147</strain>
    </source>
</reference>
<protein>
    <submittedName>
        <fullName evidence="1">Uncharacterized protein</fullName>
    </submittedName>
</protein>
<evidence type="ECO:0000313" key="2">
    <source>
        <dbReference type="Proteomes" id="UP000749646"/>
    </source>
</evidence>
<gene>
    <name evidence="1" type="ORF">BGZ65_000024</name>
</gene>
<comment type="caution">
    <text evidence="1">The sequence shown here is derived from an EMBL/GenBank/DDBJ whole genome shotgun (WGS) entry which is preliminary data.</text>
</comment>
<feature type="non-terminal residue" evidence="1">
    <location>
        <position position="76"/>
    </location>
</feature>
<name>A0A9P6ILX6_9FUNG</name>
<evidence type="ECO:0000313" key="1">
    <source>
        <dbReference type="EMBL" id="KAF9938337.1"/>
    </source>
</evidence>
<organism evidence="1 2">
    <name type="scientific">Modicella reniformis</name>
    <dbReference type="NCBI Taxonomy" id="1440133"/>
    <lineage>
        <taxon>Eukaryota</taxon>
        <taxon>Fungi</taxon>
        <taxon>Fungi incertae sedis</taxon>
        <taxon>Mucoromycota</taxon>
        <taxon>Mortierellomycotina</taxon>
        <taxon>Mortierellomycetes</taxon>
        <taxon>Mortierellales</taxon>
        <taxon>Mortierellaceae</taxon>
        <taxon>Modicella</taxon>
    </lineage>
</organism>